<accession>A0ABU1II67</accession>
<sequence>MVFGSPLHSQKQVSPGSLTLPGFAMHFQRNEGSHTDPGPEEPRQYRINIVL</sequence>
<keyword evidence="3" id="KW-1185">Reference proteome</keyword>
<reference evidence="2 3" key="1">
    <citation type="submission" date="2023-07" db="EMBL/GenBank/DDBJ databases">
        <title>Genomic Encyclopedia of Type Strains, Phase IV (KMG-IV): sequencing the most valuable type-strain genomes for metagenomic binning, comparative biology and taxonomic classification.</title>
        <authorList>
            <person name="Goeker M."/>
        </authorList>
    </citation>
    <scope>NUCLEOTIDE SEQUENCE [LARGE SCALE GENOMIC DNA]</scope>
    <source>
        <strain evidence="2 3">DSM 45903</strain>
    </source>
</reference>
<proteinExistence type="predicted"/>
<comment type="caution">
    <text evidence="2">The sequence shown here is derived from an EMBL/GenBank/DDBJ whole genome shotgun (WGS) entry which is preliminary data.</text>
</comment>
<protein>
    <submittedName>
        <fullName evidence="2">Uncharacterized protein</fullName>
    </submittedName>
</protein>
<evidence type="ECO:0000313" key="2">
    <source>
        <dbReference type="EMBL" id="MDR6224088.1"/>
    </source>
</evidence>
<feature type="compositionally biased region" description="Polar residues" evidence="1">
    <location>
        <begin position="7"/>
        <end position="17"/>
    </location>
</feature>
<evidence type="ECO:0000256" key="1">
    <source>
        <dbReference type="SAM" id="MobiDB-lite"/>
    </source>
</evidence>
<dbReference type="EMBL" id="JAVDQG010000001">
    <property type="protein sequence ID" value="MDR6224088.1"/>
    <property type="molecule type" value="Genomic_DNA"/>
</dbReference>
<name>A0ABU1II67_9BACL</name>
<evidence type="ECO:0000313" key="3">
    <source>
        <dbReference type="Proteomes" id="UP001185012"/>
    </source>
</evidence>
<feature type="region of interest" description="Disordered" evidence="1">
    <location>
        <begin position="1"/>
        <end position="51"/>
    </location>
</feature>
<gene>
    <name evidence="2" type="ORF">JOE21_000076</name>
</gene>
<dbReference type="Proteomes" id="UP001185012">
    <property type="component" value="Unassembled WGS sequence"/>
</dbReference>
<organism evidence="2 3">
    <name type="scientific">Desmospora profundinema</name>
    <dbReference type="NCBI Taxonomy" id="1571184"/>
    <lineage>
        <taxon>Bacteria</taxon>
        <taxon>Bacillati</taxon>
        <taxon>Bacillota</taxon>
        <taxon>Bacilli</taxon>
        <taxon>Bacillales</taxon>
        <taxon>Thermoactinomycetaceae</taxon>
        <taxon>Desmospora</taxon>
    </lineage>
</organism>